<sequence length="81" mass="8358">MPAAGGCQPRAAAGAAAAEPSAVCRRSASRRLLAPRRRRILARPAGFVNQPPRTDAAAVNARRGGDGSTNSRAVVTHGRED</sequence>
<protein>
    <submittedName>
        <fullName evidence="2">Uncharacterized protein</fullName>
    </submittedName>
</protein>
<organism evidence="2 3">
    <name type="scientific">Oryzias melastigma</name>
    <name type="common">Marine medaka</name>
    <dbReference type="NCBI Taxonomy" id="30732"/>
    <lineage>
        <taxon>Eukaryota</taxon>
        <taxon>Metazoa</taxon>
        <taxon>Chordata</taxon>
        <taxon>Craniata</taxon>
        <taxon>Vertebrata</taxon>
        <taxon>Euteleostomi</taxon>
        <taxon>Actinopterygii</taxon>
        <taxon>Neopterygii</taxon>
        <taxon>Teleostei</taxon>
        <taxon>Neoteleostei</taxon>
        <taxon>Acanthomorphata</taxon>
        <taxon>Ovalentaria</taxon>
        <taxon>Atherinomorphae</taxon>
        <taxon>Beloniformes</taxon>
        <taxon>Adrianichthyidae</taxon>
        <taxon>Oryziinae</taxon>
        <taxon>Oryzias</taxon>
    </lineage>
</organism>
<accession>A0A834BVJ2</accession>
<dbReference type="EMBL" id="WKFB01000515">
    <property type="protein sequence ID" value="KAF6720712.1"/>
    <property type="molecule type" value="Genomic_DNA"/>
</dbReference>
<feature type="region of interest" description="Disordered" evidence="1">
    <location>
        <begin position="43"/>
        <end position="81"/>
    </location>
</feature>
<proteinExistence type="predicted"/>
<dbReference type="Proteomes" id="UP000646548">
    <property type="component" value="Unassembled WGS sequence"/>
</dbReference>
<reference evidence="2" key="1">
    <citation type="journal article" name="BMC Genomics">
        <title>Long-read sequencing and de novo genome assembly of marine medaka (Oryzias melastigma).</title>
        <authorList>
            <person name="Liang P."/>
            <person name="Saqib H.S.A."/>
            <person name="Ni X."/>
            <person name="Shen Y."/>
        </authorList>
    </citation>
    <scope>NUCLEOTIDE SEQUENCE</scope>
    <source>
        <strain evidence="2">Bigg-433</strain>
    </source>
</reference>
<evidence type="ECO:0000256" key="1">
    <source>
        <dbReference type="SAM" id="MobiDB-lite"/>
    </source>
</evidence>
<name>A0A834BVJ2_ORYME</name>
<comment type="caution">
    <text evidence="2">The sequence shown here is derived from an EMBL/GenBank/DDBJ whole genome shotgun (WGS) entry which is preliminary data.</text>
</comment>
<feature type="compositionally biased region" description="Low complexity" evidence="1">
    <location>
        <begin position="1"/>
        <end position="26"/>
    </location>
</feature>
<dbReference type="AlphaFoldDB" id="A0A834BVJ2"/>
<evidence type="ECO:0000313" key="2">
    <source>
        <dbReference type="EMBL" id="KAF6720712.1"/>
    </source>
</evidence>
<evidence type="ECO:0000313" key="3">
    <source>
        <dbReference type="Proteomes" id="UP000646548"/>
    </source>
</evidence>
<gene>
    <name evidence="2" type="ORF">FQA47_008515</name>
</gene>
<feature type="region of interest" description="Disordered" evidence="1">
    <location>
        <begin position="1"/>
        <end position="29"/>
    </location>
</feature>